<dbReference type="GO" id="GO:0055085">
    <property type="term" value="P:transmembrane transport"/>
    <property type="evidence" value="ECO:0007669"/>
    <property type="project" value="InterPro"/>
</dbReference>
<dbReference type="RefSeq" id="WP_181662686.1">
    <property type="nucleotide sequence ID" value="NZ_JACEHE010000054.1"/>
</dbReference>
<protein>
    <submittedName>
        <fullName evidence="10">Carbohydrate ABC transporter permease</fullName>
    </submittedName>
</protein>
<feature type="transmembrane region" description="Helical" evidence="7">
    <location>
        <begin position="94"/>
        <end position="118"/>
    </location>
</feature>
<evidence type="ECO:0000256" key="1">
    <source>
        <dbReference type="ARBA" id="ARBA00004651"/>
    </source>
</evidence>
<evidence type="ECO:0000313" key="10">
    <source>
        <dbReference type="EMBL" id="MBA2951777.1"/>
    </source>
</evidence>
<feature type="transmembrane region" description="Helical" evidence="7">
    <location>
        <begin position="34"/>
        <end position="56"/>
    </location>
</feature>
<comment type="subcellular location">
    <subcellularLocation>
        <location evidence="1 7">Cell membrane</location>
        <topology evidence="1 7">Multi-pass membrane protein</topology>
    </subcellularLocation>
</comment>
<evidence type="ECO:0000256" key="8">
    <source>
        <dbReference type="SAM" id="MobiDB-lite"/>
    </source>
</evidence>
<evidence type="ECO:0000256" key="2">
    <source>
        <dbReference type="ARBA" id="ARBA00022448"/>
    </source>
</evidence>
<dbReference type="PANTHER" id="PTHR43744">
    <property type="entry name" value="ABC TRANSPORTER PERMEASE PROTEIN MG189-RELATED-RELATED"/>
    <property type="match status" value="1"/>
</dbReference>
<reference evidence="10 11" key="1">
    <citation type="submission" date="2020-07" db="EMBL/GenBank/DDBJ databases">
        <title>Streptomyces isolated from Indian soil.</title>
        <authorList>
            <person name="Mandal S."/>
            <person name="Maiti P.K."/>
        </authorList>
    </citation>
    <scope>NUCLEOTIDE SEQUENCE [LARGE SCALE GENOMIC DNA]</scope>
    <source>
        <strain evidence="10 11">PSKA28</strain>
    </source>
</reference>
<dbReference type="InterPro" id="IPR000515">
    <property type="entry name" value="MetI-like"/>
</dbReference>
<evidence type="ECO:0000256" key="7">
    <source>
        <dbReference type="RuleBase" id="RU363032"/>
    </source>
</evidence>
<name>A0A7W0DV26_9ACTN</name>
<dbReference type="AlphaFoldDB" id="A0A7W0DV26"/>
<feature type="domain" description="ABC transmembrane type-1" evidence="9">
    <location>
        <begin position="95"/>
        <end position="287"/>
    </location>
</feature>
<feature type="transmembrane region" description="Helical" evidence="7">
    <location>
        <begin position="211"/>
        <end position="232"/>
    </location>
</feature>
<feature type="transmembrane region" description="Helical" evidence="7">
    <location>
        <begin position="130"/>
        <end position="152"/>
    </location>
</feature>
<evidence type="ECO:0000256" key="3">
    <source>
        <dbReference type="ARBA" id="ARBA00022475"/>
    </source>
</evidence>
<dbReference type="EMBL" id="JACEHE010000054">
    <property type="protein sequence ID" value="MBA2951777.1"/>
    <property type="molecule type" value="Genomic_DNA"/>
</dbReference>
<accession>A0A7W0DV26</accession>
<dbReference type="Pfam" id="PF00528">
    <property type="entry name" value="BPD_transp_1"/>
    <property type="match status" value="1"/>
</dbReference>
<gene>
    <name evidence="10" type="ORF">H1D24_39990</name>
</gene>
<dbReference type="CDD" id="cd06261">
    <property type="entry name" value="TM_PBP2"/>
    <property type="match status" value="1"/>
</dbReference>
<evidence type="ECO:0000259" key="9">
    <source>
        <dbReference type="PROSITE" id="PS50928"/>
    </source>
</evidence>
<comment type="caution">
    <text evidence="10">The sequence shown here is derived from an EMBL/GenBank/DDBJ whole genome shotgun (WGS) entry which is preliminary data.</text>
</comment>
<comment type="similarity">
    <text evidence="7">Belongs to the binding-protein-dependent transport system permease family.</text>
</comment>
<keyword evidence="2 7" id="KW-0813">Transport</keyword>
<dbReference type="SUPFAM" id="SSF161098">
    <property type="entry name" value="MetI-like"/>
    <property type="match status" value="1"/>
</dbReference>
<dbReference type="Gene3D" id="1.10.3720.10">
    <property type="entry name" value="MetI-like"/>
    <property type="match status" value="1"/>
</dbReference>
<keyword evidence="6 7" id="KW-0472">Membrane</keyword>
<feature type="transmembrane region" description="Helical" evidence="7">
    <location>
        <begin position="266"/>
        <end position="287"/>
    </location>
</feature>
<dbReference type="InterPro" id="IPR035906">
    <property type="entry name" value="MetI-like_sf"/>
</dbReference>
<dbReference type="GO" id="GO:0005886">
    <property type="term" value="C:plasma membrane"/>
    <property type="evidence" value="ECO:0007669"/>
    <property type="project" value="UniProtKB-SubCell"/>
</dbReference>
<feature type="transmembrane region" description="Helical" evidence="7">
    <location>
        <begin position="167"/>
        <end position="190"/>
    </location>
</feature>
<feature type="region of interest" description="Disordered" evidence="8">
    <location>
        <begin position="1"/>
        <end position="26"/>
    </location>
</feature>
<keyword evidence="5 7" id="KW-1133">Transmembrane helix</keyword>
<dbReference type="PROSITE" id="PS50928">
    <property type="entry name" value="ABC_TM1"/>
    <property type="match status" value="1"/>
</dbReference>
<dbReference type="PANTHER" id="PTHR43744:SF12">
    <property type="entry name" value="ABC TRANSPORTER PERMEASE PROTEIN MG189-RELATED"/>
    <property type="match status" value="1"/>
</dbReference>
<evidence type="ECO:0000256" key="5">
    <source>
        <dbReference type="ARBA" id="ARBA00022989"/>
    </source>
</evidence>
<organism evidence="10 11">
    <name type="scientific">Streptomyces himalayensis subsp. himalayensis</name>
    <dbReference type="NCBI Taxonomy" id="2756131"/>
    <lineage>
        <taxon>Bacteria</taxon>
        <taxon>Bacillati</taxon>
        <taxon>Actinomycetota</taxon>
        <taxon>Actinomycetes</taxon>
        <taxon>Kitasatosporales</taxon>
        <taxon>Streptomycetaceae</taxon>
        <taxon>Streptomyces</taxon>
        <taxon>Streptomyces himalayensis</taxon>
    </lineage>
</organism>
<keyword evidence="3" id="KW-1003">Cell membrane</keyword>
<proteinExistence type="inferred from homology"/>
<sequence length="302" mass="33056">MSTQTFTRTPIAPAKEDRPPAPPAARRRPNIHRVLSRVIVLAIAVVQVYPLVWLFLTSVRDEQDFASGNPFGLPTSFTLDNYARAFGQGDLGTYILNSLIVTAGADVLIVVCGMMGAYAIEVLGFRFSNAVRALFLIGIIVPVQIALVPLFIDYTRVDLLDTYPSMIIPLAGFSLPMALYLFSSFFAYIPRETYEAASLDGAGPYRIFARITLPMSVNTVVTVVMVNSIFIWNDFIFANTFVLSEDLKTIPLGLQNYIGAMGKTDWTATFAAVCVTVTPLLLVFLVLNKAMIYGLESGANKG</sequence>
<dbReference type="Proteomes" id="UP000545761">
    <property type="component" value="Unassembled WGS sequence"/>
</dbReference>
<evidence type="ECO:0000256" key="4">
    <source>
        <dbReference type="ARBA" id="ARBA00022692"/>
    </source>
</evidence>
<evidence type="ECO:0000313" key="11">
    <source>
        <dbReference type="Proteomes" id="UP000545761"/>
    </source>
</evidence>
<evidence type="ECO:0000256" key="6">
    <source>
        <dbReference type="ARBA" id="ARBA00023136"/>
    </source>
</evidence>
<keyword evidence="4 7" id="KW-0812">Transmembrane</keyword>